<evidence type="ECO:0000259" key="4">
    <source>
        <dbReference type="PROSITE" id="PS50102"/>
    </source>
</evidence>
<dbReference type="InterPro" id="IPR000504">
    <property type="entry name" value="RRM_dom"/>
</dbReference>
<dbReference type="PROSITE" id="PS50102">
    <property type="entry name" value="RRM"/>
    <property type="match status" value="1"/>
</dbReference>
<keyword evidence="6" id="KW-1185">Reference proteome</keyword>
<sequence>MASEDDNFDIDIYGDGSGSNEPAEFKHEDSDLVLDAPENLPQANPQPNRAQNNAQAGQADHPPAQTQPASDNANQATPQQPQHSLPAPPQGTKRKDYDGRSTDPAATNALLISDMNWWTTDDDVRGWVNRAGAEQELKDVTFSEHKVNGKSKGQAFVEFSNPQAATATKHSIDSDPALKLPVQYTSPHSNPFRTLPKDAPMRNDRGRGGGFNSGGGGNFHNNMGNNFRGRGNYNNRGTGGMGNNFNNRGGGFGNPMNNFGTNMMGPGNFPTGPMGMQGYGYNNRGGSMMGNAMRGGAGAMRGGRGGNMGGPGMMGMGGMNPMGGMPMNPMGGMNPMMGSMAGNMGMQGGQGFQGPNPGFNPGNAYFNHNTHNNNPMNSNNNPNNQNNPSNPSNTNNNSQGGNSNQGGASEGSWNPHGNKRSRQD</sequence>
<dbReference type="GO" id="GO:0005634">
    <property type="term" value="C:nucleus"/>
    <property type="evidence" value="ECO:0007669"/>
    <property type="project" value="UniProtKB-SubCell"/>
</dbReference>
<feature type="compositionally biased region" description="Low complexity" evidence="3">
    <location>
        <begin position="353"/>
        <end position="402"/>
    </location>
</feature>
<dbReference type="Gene3D" id="3.30.70.330">
    <property type="match status" value="1"/>
</dbReference>
<evidence type="ECO:0000256" key="3">
    <source>
        <dbReference type="SAM" id="MobiDB-lite"/>
    </source>
</evidence>
<comment type="similarity">
    <text evidence="1">Belongs to the RRM CPSF6/7 family.</text>
</comment>
<evidence type="ECO:0000256" key="1">
    <source>
        <dbReference type="ARBA" id="ARBA00006265"/>
    </source>
</evidence>
<dbReference type="InterPro" id="IPR012677">
    <property type="entry name" value="Nucleotide-bd_a/b_plait_sf"/>
</dbReference>
<evidence type="ECO:0000313" key="6">
    <source>
        <dbReference type="Proteomes" id="UP000191672"/>
    </source>
</evidence>
<dbReference type="AlphaFoldDB" id="A0A1V6Q269"/>
<reference evidence="6" key="1">
    <citation type="journal article" date="2017" name="Nat. Microbiol.">
        <title>Global analysis of biosynthetic gene clusters reveals vast potential of secondary metabolite production in Penicillium species.</title>
        <authorList>
            <person name="Nielsen J.C."/>
            <person name="Grijseels S."/>
            <person name="Prigent S."/>
            <person name="Ji B."/>
            <person name="Dainat J."/>
            <person name="Nielsen K.F."/>
            <person name="Frisvad J.C."/>
            <person name="Workman M."/>
            <person name="Nielsen J."/>
        </authorList>
    </citation>
    <scope>NUCLEOTIDE SEQUENCE [LARGE SCALE GENOMIC DNA]</scope>
    <source>
        <strain evidence="6">IBT 31811</strain>
    </source>
</reference>
<name>A0A1V6Q269_9EURO</name>
<dbReference type="InterPro" id="IPR035979">
    <property type="entry name" value="RBD_domain_sf"/>
</dbReference>
<keyword evidence="2" id="KW-0694">RNA-binding</keyword>
<dbReference type="InterPro" id="IPR034772">
    <property type="entry name" value="CPSF6/7"/>
</dbReference>
<comment type="caution">
    <text evidence="5">The sequence shown here is derived from an EMBL/GenBank/DDBJ whole genome shotgun (WGS) entry which is preliminary data.</text>
</comment>
<dbReference type="GO" id="GO:0006397">
    <property type="term" value="P:mRNA processing"/>
    <property type="evidence" value="ECO:0007669"/>
    <property type="project" value="UniProtKB-KW"/>
</dbReference>
<dbReference type="EMBL" id="MDYN01000017">
    <property type="protein sequence ID" value="OQD83343.1"/>
    <property type="molecule type" value="Genomic_DNA"/>
</dbReference>
<organism evidence="5 6">
    <name type="scientific">Penicillium antarcticum</name>
    <dbReference type="NCBI Taxonomy" id="416450"/>
    <lineage>
        <taxon>Eukaryota</taxon>
        <taxon>Fungi</taxon>
        <taxon>Dikarya</taxon>
        <taxon>Ascomycota</taxon>
        <taxon>Pezizomycotina</taxon>
        <taxon>Eurotiomycetes</taxon>
        <taxon>Eurotiomycetidae</taxon>
        <taxon>Eurotiales</taxon>
        <taxon>Aspergillaceae</taxon>
        <taxon>Penicillium</taxon>
    </lineage>
</organism>
<gene>
    <name evidence="5" type="ORF">PENANT_c017G00122</name>
</gene>
<evidence type="ECO:0000313" key="5">
    <source>
        <dbReference type="EMBL" id="OQD83343.1"/>
    </source>
</evidence>
<protein>
    <recommendedName>
        <fullName evidence="4">RRM domain-containing protein</fullName>
    </recommendedName>
</protein>
<feature type="region of interest" description="Disordered" evidence="3">
    <location>
        <begin position="1"/>
        <end position="104"/>
    </location>
</feature>
<dbReference type="GO" id="GO:0003723">
    <property type="term" value="F:RNA binding"/>
    <property type="evidence" value="ECO:0007669"/>
    <property type="project" value="UniProtKB-UniRule"/>
</dbReference>
<feature type="compositionally biased region" description="Polar residues" evidence="3">
    <location>
        <begin position="64"/>
        <end position="83"/>
    </location>
</feature>
<feature type="region of interest" description="Disordered" evidence="3">
    <location>
        <begin position="345"/>
        <end position="424"/>
    </location>
</feature>
<dbReference type="PANTHER" id="PTHR23204">
    <property type="entry name" value="CLEAVAGE AND POLYADENYLATION SPECIFIC FACTOR"/>
    <property type="match status" value="1"/>
</dbReference>
<proteinExistence type="inferred from homology"/>
<accession>A0A1V6Q269</accession>
<feature type="compositionally biased region" description="Low complexity" evidence="3">
    <location>
        <begin position="39"/>
        <end position="59"/>
    </location>
</feature>
<dbReference type="SUPFAM" id="SSF54928">
    <property type="entry name" value="RNA-binding domain, RBD"/>
    <property type="match status" value="1"/>
</dbReference>
<evidence type="ECO:0000256" key="2">
    <source>
        <dbReference type="PROSITE-ProRule" id="PRU00176"/>
    </source>
</evidence>
<feature type="domain" description="RRM" evidence="4">
    <location>
        <begin position="108"/>
        <end position="187"/>
    </location>
</feature>
<dbReference type="STRING" id="416450.A0A1V6Q269"/>
<dbReference type="Proteomes" id="UP000191672">
    <property type="component" value="Unassembled WGS sequence"/>
</dbReference>